<evidence type="ECO:0000313" key="5">
    <source>
        <dbReference type="Proteomes" id="UP000011087"/>
    </source>
</evidence>
<reference evidence="4" key="3">
    <citation type="submission" date="2016-03" db="UniProtKB">
        <authorList>
            <consortium name="EnsemblProtists"/>
        </authorList>
    </citation>
    <scope>IDENTIFICATION</scope>
</reference>
<reference evidence="3 5" key="1">
    <citation type="journal article" date="2012" name="Nature">
        <title>Algal genomes reveal evolutionary mosaicism and the fate of nucleomorphs.</title>
        <authorList>
            <consortium name="DOE Joint Genome Institute"/>
            <person name="Curtis B.A."/>
            <person name="Tanifuji G."/>
            <person name="Burki F."/>
            <person name="Gruber A."/>
            <person name="Irimia M."/>
            <person name="Maruyama S."/>
            <person name="Arias M.C."/>
            <person name="Ball S.G."/>
            <person name="Gile G.H."/>
            <person name="Hirakawa Y."/>
            <person name="Hopkins J.F."/>
            <person name="Kuo A."/>
            <person name="Rensing S.A."/>
            <person name="Schmutz J."/>
            <person name="Symeonidi A."/>
            <person name="Elias M."/>
            <person name="Eveleigh R.J."/>
            <person name="Herman E.K."/>
            <person name="Klute M.J."/>
            <person name="Nakayama T."/>
            <person name="Obornik M."/>
            <person name="Reyes-Prieto A."/>
            <person name="Armbrust E.V."/>
            <person name="Aves S.J."/>
            <person name="Beiko R.G."/>
            <person name="Coutinho P."/>
            <person name="Dacks J.B."/>
            <person name="Durnford D.G."/>
            <person name="Fast N.M."/>
            <person name="Green B.R."/>
            <person name="Grisdale C.J."/>
            <person name="Hempel F."/>
            <person name="Henrissat B."/>
            <person name="Hoppner M.P."/>
            <person name="Ishida K."/>
            <person name="Kim E."/>
            <person name="Koreny L."/>
            <person name="Kroth P.G."/>
            <person name="Liu Y."/>
            <person name="Malik S.B."/>
            <person name="Maier U.G."/>
            <person name="McRose D."/>
            <person name="Mock T."/>
            <person name="Neilson J.A."/>
            <person name="Onodera N.T."/>
            <person name="Poole A.M."/>
            <person name="Pritham E.J."/>
            <person name="Richards T.A."/>
            <person name="Rocap G."/>
            <person name="Roy S.W."/>
            <person name="Sarai C."/>
            <person name="Schaack S."/>
            <person name="Shirato S."/>
            <person name="Slamovits C.H."/>
            <person name="Spencer D.F."/>
            <person name="Suzuki S."/>
            <person name="Worden A.Z."/>
            <person name="Zauner S."/>
            <person name="Barry K."/>
            <person name="Bell C."/>
            <person name="Bharti A.K."/>
            <person name="Crow J.A."/>
            <person name="Grimwood J."/>
            <person name="Kramer R."/>
            <person name="Lindquist E."/>
            <person name="Lucas S."/>
            <person name="Salamov A."/>
            <person name="McFadden G.I."/>
            <person name="Lane C.E."/>
            <person name="Keeling P.J."/>
            <person name="Gray M.W."/>
            <person name="Grigoriev I.V."/>
            <person name="Archibald J.M."/>
        </authorList>
    </citation>
    <scope>NUCLEOTIDE SEQUENCE</scope>
    <source>
        <strain evidence="3 5">CCMP2712</strain>
    </source>
</reference>
<proteinExistence type="predicted"/>
<reference evidence="5" key="2">
    <citation type="submission" date="2012-11" db="EMBL/GenBank/DDBJ databases">
        <authorList>
            <person name="Kuo A."/>
            <person name="Curtis B.A."/>
            <person name="Tanifuji G."/>
            <person name="Burki F."/>
            <person name="Gruber A."/>
            <person name="Irimia M."/>
            <person name="Maruyama S."/>
            <person name="Arias M.C."/>
            <person name="Ball S.G."/>
            <person name="Gile G.H."/>
            <person name="Hirakawa Y."/>
            <person name="Hopkins J.F."/>
            <person name="Rensing S.A."/>
            <person name="Schmutz J."/>
            <person name="Symeonidi A."/>
            <person name="Elias M."/>
            <person name="Eveleigh R.J."/>
            <person name="Herman E.K."/>
            <person name="Klute M.J."/>
            <person name="Nakayama T."/>
            <person name="Obornik M."/>
            <person name="Reyes-Prieto A."/>
            <person name="Armbrust E.V."/>
            <person name="Aves S.J."/>
            <person name="Beiko R.G."/>
            <person name="Coutinho P."/>
            <person name="Dacks J.B."/>
            <person name="Durnford D.G."/>
            <person name="Fast N.M."/>
            <person name="Green B.R."/>
            <person name="Grisdale C."/>
            <person name="Hempe F."/>
            <person name="Henrissat B."/>
            <person name="Hoppner M.P."/>
            <person name="Ishida K.-I."/>
            <person name="Kim E."/>
            <person name="Koreny L."/>
            <person name="Kroth P.G."/>
            <person name="Liu Y."/>
            <person name="Malik S.-B."/>
            <person name="Maier U.G."/>
            <person name="McRose D."/>
            <person name="Mock T."/>
            <person name="Neilson J.A."/>
            <person name="Onodera N.T."/>
            <person name="Poole A.M."/>
            <person name="Pritham E.J."/>
            <person name="Richards T.A."/>
            <person name="Rocap G."/>
            <person name="Roy S.W."/>
            <person name="Sarai C."/>
            <person name="Schaack S."/>
            <person name="Shirato S."/>
            <person name="Slamovits C.H."/>
            <person name="Spencer D.F."/>
            <person name="Suzuki S."/>
            <person name="Worden A.Z."/>
            <person name="Zauner S."/>
            <person name="Barry K."/>
            <person name="Bell C."/>
            <person name="Bharti A.K."/>
            <person name="Crow J.A."/>
            <person name="Grimwood J."/>
            <person name="Kramer R."/>
            <person name="Lindquist E."/>
            <person name="Lucas S."/>
            <person name="Salamov A."/>
            <person name="McFadden G.I."/>
            <person name="Lane C.E."/>
            <person name="Keeling P.J."/>
            <person name="Gray M.W."/>
            <person name="Grigoriev I.V."/>
            <person name="Archibald J.M."/>
        </authorList>
    </citation>
    <scope>NUCLEOTIDE SEQUENCE</scope>
    <source>
        <strain evidence="5">CCMP2712</strain>
    </source>
</reference>
<feature type="compositionally biased region" description="Basic and acidic residues" evidence="1">
    <location>
        <begin position="1"/>
        <end position="12"/>
    </location>
</feature>
<dbReference type="InterPro" id="IPR005062">
    <property type="entry name" value="SAC3/GANP/THP3_conserved"/>
</dbReference>
<dbReference type="PANTHER" id="PTHR12436:SF4">
    <property type="entry name" value="LEUKOCYTE RECEPTOR CLUSTER MEMBER 8"/>
    <property type="match status" value="1"/>
</dbReference>
<dbReference type="Gene3D" id="1.25.40.990">
    <property type="match status" value="1"/>
</dbReference>
<dbReference type="PANTHER" id="PTHR12436">
    <property type="entry name" value="80 KDA MCM3-ASSOCIATED PROTEIN"/>
    <property type="match status" value="1"/>
</dbReference>
<dbReference type="Pfam" id="PF03399">
    <property type="entry name" value="SAC3_GANP"/>
    <property type="match status" value="1"/>
</dbReference>
<name>L1IH72_GUITC</name>
<feature type="domain" description="SAC3/GANP/THP3 conserved" evidence="2">
    <location>
        <begin position="58"/>
        <end position="292"/>
    </location>
</feature>
<gene>
    <name evidence="3" type="ORF">GUITHDRAFT_118206</name>
</gene>
<organism evidence="3">
    <name type="scientific">Guillardia theta (strain CCMP2712)</name>
    <name type="common">Cryptophyte</name>
    <dbReference type="NCBI Taxonomy" id="905079"/>
    <lineage>
        <taxon>Eukaryota</taxon>
        <taxon>Cryptophyceae</taxon>
        <taxon>Pyrenomonadales</taxon>
        <taxon>Geminigeraceae</taxon>
        <taxon>Guillardia</taxon>
    </lineage>
</organism>
<dbReference type="OrthoDB" id="199574at2759"/>
<evidence type="ECO:0000313" key="4">
    <source>
        <dbReference type="EnsemblProtists" id="EKX35606"/>
    </source>
</evidence>
<evidence type="ECO:0000256" key="1">
    <source>
        <dbReference type="SAM" id="MobiDB-lite"/>
    </source>
</evidence>
<evidence type="ECO:0000259" key="2">
    <source>
        <dbReference type="Pfam" id="PF03399"/>
    </source>
</evidence>
<dbReference type="GeneID" id="17292350"/>
<protein>
    <recommendedName>
        <fullName evidence="2">SAC3/GANP/THP3 conserved domain-containing protein</fullName>
    </recommendedName>
</protein>
<evidence type="ECO:0000313" key="3">
    <source>
        <dbReference type="EMBL" id="EKX35606.1"/>
    </source>
</evidence>
<dbReference type="AlphaFoldDB" id="L1IH72"/>
<dbReference type="eggNOG" id="KOG1861">
    <property type="taxonomic scope" value="Eukaryota"/>
</dbReference>
<dbReference type="EnsemblProtists" id="EKX35606">
    <property type="protein sequence ID" value="EKX35606"/>
    <property type="gene ID" value="GUITHDRAFT_118206"/>
</dbReference>
<dbReference type="STRING" id="905079.L1IH72"/>
<sequence>MANLRRNDERRGGNSQHRGRYNNYQQRATREDRAGEIETDGFLRVSAGIVGTCQDVEKRYIRVQSQPHPSTIRPERVLKLSLEAVKKREADGEEYEVCHEYYMSICQDLRIQQLEGGFTVEVRENFARCAMRARIGDKKRLDTKTLGDCLIHLQELYEKNANSGHEVEFGIYRLVLWLGLSLEHEDSLLVVHACMASLSQFEQHPAVKHALEIVSAVLTGDVVSYFKLVAAIPDEVKDQRHVHETLITPSMRSRYYSAMLKAYKFGFPLVELRGLLGCSSKEELTGFLRSQQAVLDEEQGVLDIDKSKR</sequence>
<keyword evidence="5" id="KW-1185">Reference proteome</keyword>
<dbReference type="EMBL" id="JH993087">
    <property type="protein sequence ID" value="EKX35606.1"/>
    <property type="molecule type" value="Genomic_DNA"/>
</dbReference>
<dbReference type="HOGENOM" id="CLU_015513_1_0_1"/>
<dbReference type="PaxDb" id="55529-EKX35606"/>
<dbReference type="RefSeq" id="XP_005822586.1">
    <property type="nucleotide sequence ID" value="XM_005822529.1"/>
</dbReference>
<feature type="region of interest" description="Disordered" evidence="1">
    <location>
        <begin position="1"/>
        <end position="35"/>
    </location>
</feature>
<accession>L1IH72</accession>
<dbReference type="GO" id="GO:0005634">
    <property type="term" value="C:nucleus"/>
    <property type="evidence" value="ECO:0007669"/>
    <property type="project" value="TreeGrafter"/>
</dbReference>
<dbReference type="Proteomes" id="UP000011087">
    <property type="component" value="Unassembled WGS sequence"/>
</dbReference>
<dbReference type="InterPro" id="IPR045107">
    <property type="entry name" value="SAC3/GANP/THP3"/>
</dbReference>
<dbReference type="KEGG" id="gtt:GUITHDRAFT_118206"/>